<dbReference type="AlphaFoldDB" id="W2H1P3"/>
<evidence type="ECO:0000313" key="2">
    <source>
        <dbReference type="EMBL" id="ETL41859.1"/>
    </source>
</evidence>
<dbReference type="EMBL" id="KI672502">
    <property type="protein sequence ID" value="ETL41859.1"/>
    <property type="molecule type" value="Genomic_DNA"/>
</dbReference>
<organism evidence="1">
    <name type="scientific">Phytophthora nicotianae</name>
    <name type="common">Potato buckeye rot agent</name>
    <name type="synonym">Phytophthora parasitica</name>
    <dbReference type="NCBI Taxonomy" id="4792"/>
    <lineage>
        <taxon>Eukaryota</taxon>
        <taxon>Sar</taxon>
        <taxon>Stramenopiles</taxon>
        <taxon>Oomycota</taxon>
        <taxon>Peronosporomycetes</taxon>
        <taxon>Peronosporales</taxon>
        <taxon>Peronosporaceae</taxon>
        <taxon>Phytophthora</taxon>
    </lineage>
</organism>
<dbReference type="EMBL" id="KI685901">
    <property type="protein sequence ID" value="ETK88455.1"/>
    <property type="molecule type" value="Genomic_DNA"/>
</dbReference>
<evidence type="ECO:0000313" key="1">
    <source>
        <dbReference type="EMBL" id="ETK88455.1"/>
    </source>
</evidence>
<sequence length="57" mass="6346">PYPLRSVVHPWPHYYRCSRPLKTQTSFPTSGTLNYTNPAVVVAILPTVSLPTLPVVI</sequence>
<evidence type="ECO:0000313" key="3">
    <source>
        <dbReference type="Proteomes" id="UP000053864"/>
    </source>
</evidence>
<proteinExistence type="predicted"/>
<dbReference type="Proteomes" id="UP000053236">
    <property type="component" value="Unassembled WGS sequence"/>
</dbReference>
<name>W2H1P3_PHYNI</name>
<reference evidence="2 3" key="2">
    <citation type="submission" date="2013-11" db="EMBL/GenBank/DDBJ databases">
        <title>The Genome Sequence of Phytophthora parasitica CJ05E6.</title>
        <authorList>
            <consortium name="The Broad Institute Genomics Platform"/>
            <person name="Russ C."/>
            <person name="Tyler B."/>
            <person name="Panabieres F."/>
            <person name="Shan W."/>
            <person name="Tripathy S."/>
            <person name="Grunwald N."/>
            <person name="Machado M."/>
            <person name="Johnson C.S."/>
            <person name="Arredondo F."/>
            <person name="Hong C."/>
            <person name="Coffey M."/>
            <person name="Young S.K."/>
            <person name="Zeng Q."/>
            <person name="Gargeya S."/>
            <person name="Fitzgerald M."/>
            <person name="Abouelleil A."/>
            <person name="Alvarado L."/>
            <person name="Chapman S.B."/>
            <person name="Gainer-Dewar J."/>
            <person name="Goldberg J."/>
            <person name="Griggs A."/>
            <person name="Gujja S."/>
            <person name="Hansen M."/>
            <person name="Howarth C."/>
            <person name="Imamovic A."/>
            <person name="Ireland A."/>
            <person name="Larimer J."/>
            <person name="McCowan C."/>
            <person name="Murphy C."/>
            <person name="Pearson M."/>
            <person name="Poon T.W."/>
            <person name="Priest M."/>
            <person name="Roberts A."/>
            <person name="Saif S."/>
            <person name="Shea T."/>
            <person name="Sykes S."/>
            <person name="Wortman J."/>
            <person name="Nusbaum C."/>
            <person name="Birren B."/>
        </authorList>
    </citation>
    <scope>NUCLEOTIDE SEQUENCE [LARGE SCALE GENOMIC DNA]</scope>
    <source>
        <strain evidence="2 3">CJ05E6</strain>
    </source>
</reference>
<protein>
    <submittedName>
        <fullName evidence="1">Uncharacterized protein</fullName>
    </submittedName>
</protein>
<accession>W2H1P3</accession>
<gene>
    <name evidence="1" type="ORF">L915_07284</name>
    <name evidence="2" type="ORF">L916_07226</name>
</gene>
<feature type="non-terminal residue" evidence="1">
    <location>
        <position position="1"/>
    </location>
</feature>
<reference evidence="1" key="1">
    <citation type="submission" date="2013-11" db="EMBL/GenBank/DDBJ databases">
        <title>The Genome Sequence of Phytophthora parasitica CJ02B3.</title>
        <authorList>
            <consortium name="The Broad Institute Genomics Platform"/>
            <person name="Russ C."/>
            <person name="Tyler B."/>
            <person name="Panabieres F."/>
            <person name="Shan W."/>
            <person name="Tripathy S."/>
            <person name="Grunwald N."/>
            <person name="Machado M."/>
            <person name="Johnson C.S."/>
            <person name="Arredondo F."/>
            <person name="Hong C."/>
            <person name="Coffey M."/>
            <person name="Young S.K."/>
            <person name="Zeng Q."/>
            <person name="Gargeya S."/>
            <person name="Fitzgerald M."/>
            <person name="Abouelleil A."/>
            <person name="Alvarado L."/>
            <person name="Chapman S.B."/>
            <person name="Gainer-Dewar J."/>
            <person name="Goldberg J."/>
            <person name="Griggs A."/>
            <person name="Gujja S."/>
            <person name="Hansen M."/>
            <person name="Howarth C."/>
            <person name="Imamovic A."/>
            <person name="Ireland A."/>
            <person name="Larimer J."/>
            <person name="McCowan C."/>
            <person name="Murphy C."/>
            <person name="Pearson M."/>
            <person name="Poon T.W."/>
            <person name="Priest M."/>
            <person name="Roberts A."/>
            <person name="Saif S."/>
            <person name="Shea T."/>
            <person name="Sykes S."/>
            <person name="Wortman J."/>
            <person name="Nusbaum C."/>
            <person name="Birren B."/>
        </authorList>
    </citation>
    <scope>NUCLEOTIDE SEQUENCE [LARGE SCALE GENOMIC DNA]</scope>
    <source>
        <strain evidence="1">CJ02B3</strain>
    </source>
</reference>
<dbReference type="Proteomes" id="UP000053864">
    <property type="component" value="Unassembled WGS sequence"/>
</dbReference>